<keyword evidence="5 7" id="KW-1133">Transmembrane helix</keyword>
<keyword evidence="10" id="KW-1185">Reference proteome</keyword>
<dbReference type="InterPro" id="IPR050925">
    <property type="entry name" value="Rhomboid_protease_S54"/>
</dbReference>
<sequence length="254" mass="28769">MMRMTETVKQLIIINALFFIGTYFVPATMQYLALYNFENPNFYIWQPLTHMFMHGGMMHIFFNMFALFSFGSTLESIWGSKKFLLFYLVCGFGAAALHTGVNYYSLHELISTLGQHGISKQTILETIYSNTGSFRYDTRWLNYVSMEQITNAASALNVPVVGASGAIYGLLVAFAFMFPNAELMLMFLPIPIKAKYFVPGILLLDLYGGIFGGFSIFGGGSGIAHFAHIGGALMGYLLMWYWKKNQFKHNRWDL</sequence>
<dbReference type="EMBL" id="SOAG01000011">
    <property type="protein sequence ID" value="TDS58834.1"/>
    <property type="molecule type" value="Genomic_DNA"/>
</dbReference>
<evidence type="ECO:0000313" key="9">
    <source>
        <dbReference type="EMBL" id="TDS58834.1"/>
    </source>
</evidence>
<feature type="domain" description="Peptidase S54 rhomboid" evidence="8">
    <location>
        <begin position="140"/>
        <end position="242"/>
    </location>
</feature>
<dbReference type="GO" id="GO:0004252">
    <property type="term" value="F:serine-type endopeptidase activity"/>
    <property type="evidence" value="ECO:0007669"/>
    <property type="project" value="InterPro"/>
</dbReference>
<evidence type="ECO:0000256" key="2">
    <source>
        <dbReference type="ARBA" id="ARBA00009045"/>
    </source>
</evidence>
<dbReference type="SMART" id="SM01160">
    <property type="entry name" value="DUF1751"/>
    <property type="match status" value="1"/>
</dbReference>
<keyword evidence="9" id="KW-0645">Protease</keyword>
<keyword evidence="4" id="KW-0378">Hydrolase</keyword>
<dbReference type="OrthoDB" id="9807874at2"/>
<evidence type="ECO:0000256" key="6">
    <source>
        <dbReference type="ARBA" id="ARBA00023136"/>
    </source>
</evidence>
<organism evidence="9 10">
    <name type="scientific">Myroides indicus</name>
    <dbReference type="NCBI Taxonomy" id="1323422"/>
    <lineage>
        <taxon>Bacteria</taxon>
        <taxon>Pseudomonadati</taxon>
        <taxon>Bacteroidota</taxon>
        <taxon>Flavobacteriia</taxon>
        <taxon>Flavobacteriales</taxon>
        <taxon>Flavobacteriaceae</taxon>
        <taxon>Myroides</taxon>
    </lineage>
</organism>
<evidence type="ECO:0000256" key="1">
    <source>
        <dbReference type="ARBA" id="ARBA00004141"/>
    </source>
</evidence>
<dbReference type="Pfam" id="PF01694">
    <property type="entry name" value="Rhomboid"/>
    <property type="match status" value="2"/>
</dbReference>
<dbReference type="SUPFAM" id="SSF144091">
    <property type="entry name" value="Rhomboid-like"/>
    <property type="match status" value="1"/>
</dbReference>
<evidence type="ECO:0000256" key="3">
    <source>
        <dbReference type="ARBA" id="ARBA00022692"/>
    </source>
</evidence>
<keyword evidence="6 7" id="KW-0472">Membrane</keyword>
<dbReference type="GO" id="GO:0006508">
    <property type="term" value="P:proteolysis"/>
    <property type="evidence" value="ECO:0007669"/>
    <property type="project" value="UniProtKB-KW"/>
</dbReference>
<gene>
    <name evidence="9" type="ORF">C8P70_11116</name>
</gene>
<keyword evidence="3 7" id="KW-0812">Transmembrane</keyword>
<comment type="similarity">
    <text evidence="2">Belongs to the peptidase S54 family.</text>
</comment>
<feature type="transmembrane region" description="Helical" evidence="7">
    <location>
        <begin position="196"/>
        <end position="217"/>
    </location>
</feature>
<comment type="subcellular location">
    <subcellularLocation>
        <location evidence="1">Membrane</location>
        <topology evidence="1">Multi-pass membrane protein</topology>
    </subcellularLocation>
</comment>
<evidence type="ECO:0000313" key="10">
    <source>
        <dbReference type="Proteomes" id="UP000295215"/>
    </source>
</evidence>
<dbReference type="PANTHER" id="PTHR43731">
    <property type="entry name" value="RHOMBOID PROTEASE"/>
    <property type="match status" value="1"/>
</dbReference>
<dbReference type="PANTHER" id="PTHR43731:SF14">
    <property type="entry name" value="PRESENILIN-ASSOCIATED RHOMBOID-LIKE PROTEIN, MITOCHONDRIAL"/>
    <property type="match status" value="1"/>
</dbReference>
<feature type="transmembrane region" description="Helical" evidence="7">
    <location>
        <begin position="12"/>
        <end position="32"/>
    </location>
</feature>
<evidence type="ECO:0000256" key="7">
    <source>
        <dbReference type="SAM" id="Phobius"/>
    </source>
</evidence>
<feature type="transmembrane region" description="Helical" evidence="7">
    <location>
        <begin position="83"/>
        <end position="104"/>
    </location>
</feature>
<feature type="transmembrane region" description="Helical" evidence="7">
    <location>
        <begin position="223"/>
        <end position="242"/>
    </location>
</feature>
<evidence type="ECO:0000259" key="8">
    <source>
        <dbReference type="Pfam" id="PF01694"/>
    </source>
</evidence>
<feature type="transmembrane region" description="Helical" evidence="7">
    <location>
        <begin position="52"/>
        <end position="71"/>
    </location>
</feature>
<dbReference type="GO" id="GO:0016020">
    <property type="term" value="C:membrane"/>
    <property type="evidence" value="ECO:0007669"/>
    <property type="project" value="UniProtKB-SubCell"/>
</dbReference>
<feature type="domain" description="Peptidase S54 rhomboid" evidence="8">
    <location>
        <begin position="44"/>
        <end position="104"/>
    </location>
</feature>
<proteinExistence type="inferred from homology"/>
<protein>
    <submittedName>
        <fullName evidence="9">Membrane associated rhomboid family serine protease</fullName>
    </submittedName>
</protein>
<name>A0A4V3E8M8_9FLAO</name>
<dbReference type="Gene3D" id="1.20.1540.10">
    <property type="entry name" value="Rhomboid-like"/>
    <property type="match status" value="1"/>
</dbReference>
<evidence type="ECO:0000256" key="4">
    <source>
        <dbReference type="ARBA" id="ARBA00022801"/>
    </source>
</evidence>
<accession>A0A4V3E8M8</accession>
<dbReference type="InterPro" id="IPR035952">
    <property type="entry name" value="Rhomboid-like_sf"/>
</dbReference>
<reference evidence="9 10" key="1">
    <citation type="submission" date="2019-03" db="EMBL/GenBank/DDBJ databases">
        <title>Genomic Encyclopedia of Archaeal and Bacterial Type Strains, Phase II (KMG-II): from individual species to whole genera.</title>
        <authorList>
            <person name="Goeker M."/>
        </authorList>
    </citation>
    <scope>NUCLEOTIDE SEQUENCE [LARGE SCALE GENOMIC DNA]</scope>
    <source>
        <strain evidence="9 10">DSM 28213</strain>
    </source>
</reference>
<dbReference type="Proteomes" id="UP000295215">
    <property type="component" value="Unassembled WGS sequence"/>
</dbReference>
<dbReference type="InterPro" id="IPR022764">
    <property type="entry name" value="Peptidase_S54_rhomboid_dom"/>
</dbReference>
<dbReference type="AlphaFoldDB" id="A0A4V3E8M8"/>
<comment type="caution">
    <text evidence="9">The sequence shown here is derived from an EMBL/GenBank/DDBJ whole genome shotgun (WGS) entry which is preliminary data.</text>
</comment>
<evidence type="ECO:0000256" key="5">
    <source>
        <dbReference type="ARBA" id="ARBA00022989"/>
    </source>
</evidence>